<protein>
    <submittedName>
        <fullName evidence="1">Uncharacterized protein</fullName>
    </submittedName>
</protein>
<gene>
    <name evidence="1" type="ORF">AAC691_16940</name>
</gene>
<proteinExistence type="predicted"/>
<dbReference type="EMBL" id="CP152276">
    <property type="protein sequence ID" value="XAE41945.1"/>
    <property type="molecule type" value="Genomic_DNA"/>
</dbReference>
<keyword evidence="2" id="KW-1185">Reference proteome</keyword>
<evidence type="ECO:0000313" key="1">
    <source>
        <dbReference type="EMBL" id="XAE41945.1"/>
    </source>
</evidence>
<evidence type="ECO:0000313" key="2">
    <source>
        <dbReference type="Proteomes" id="UP001449795"/>
    </source>
</evidence>
<name>A0ABZ3D2L3_9PROT</name>
<reference evidence="1 2" key="1">
    <citation type="submission" date="2024-04" db="EMBL/GenBank/DDBJ databases">
        <title>Complete genome sequence of Nguyenibacter vanlangesis HBCM-1154, a strain capable of nitrogen fixation, IAA production, and phosphorus solubilization isolated from sugarcane soil.</title>
        <authorList>
            <person name="MY HANH P."/>
        </authorList>
    </citation>
    <scope>NUCLEOTIDE SEQUENCE [LARGE SCALE GENOMIC DNA]</scope>
    <source>
        <strain evidence="1 2">HBCM 1154</strain>
    </source>
</reference>
<sequence>MQPITPQALAAQQRIADFFTAQGVVAPVPMWRACRSGTRRRHSPADRPDNPVKFIGYINIANIMID</sequence>
<dbReference type="RefSeq" id="WP_342627763.1">
    <property type="nucleotide sequence ID" value="NZ_CP152276.1"/>
</dbReference>
<organism evidence="1 2">
    <name type="scientific">Nguyenibacter vanlangensis</name>
    <dbReference type="NCBI Taxonomy" id="1216886"/>
    <lineage>
        <taxon>Bacteria</taxon>
        <taxon>Pseudomonadati</taxon>
        <taxon>Pseudomonadota</taxon>
        <taxon>Alphaproteobacteria</taxon>
        <taxon>Acetobacterales</taxon>
        <taxon>Acetobacteraceae</taxon>
        <taxon>Nguyenibacter</taxon>
    </lineage>
</organism>
<dbReference type="Proteomes" id="UP001449795">
    <property type="component" value="Chromosome"/>
</dbReference>
<accession>A0ABZ3D2L3</accession>